<keyword evidence="3" id="KW-1185">Reference proteome</keyword>
<dbReference type="PANTHER" id="PTHR33107">
    <property type="entry name" value="KUNITZ TRYPSIN INHIBITOR 2"/>
    <property type="match status" value="1"/>
</dbReference>
<dbReference type="Pfam" id="PF00197">
    <property type="entry name" value="Kunitz_legume"/>
    <property type="match status" value="1"/>
</dbReference>
<dbReference type="EMBL" id="CAUOFW020002181">
    <property type="protein sequence ID" value="CAK9151960.1"/>
    <property type="molecule type" value="Genomic_DNA"/>
</dbReference>
<dbReference type="InterPro" id="IPR002160">
    <property type="entry name" value="Prot_inh_Kunz-lg"/>
</dbReference>
<dbReference type="SMART" id="SM00452">
    <property type="entry name" value="STI"/>
    <property type="match status" value="1"/>
</dbReference>
<comment type="caution">
    <text evidence="2">The sequence shown here is derived from an EMBL/GenBank/DDBJ whole genome shotgun (WGS) entry which is preliminary data.</text>
</comment>
<reference evidence="2 3" key="1">
    <citation type="submission" date="2024-02" db="EMBL/GenBank/DDBJ databases">
        <authorList>
            <person name="Vignale AGUSTIN F."/>
            <person name="Sosa J E."/>
            <person name="Modenutti C."/>
        </authorList>
    </citation>
    <scope>NUCLEOTIDE SEQUENCE [LARGE SCALE GENOMIC DNA]</scope>
</reference>
<accession>A0ABC8S553</accession>
<dbReference type="SUPFAM" id="SSF50386">
    <property type="entry name" value="STI-like"/>
    <property type="match status" value="1"/>
</dbReference>
<dbReference type="AlphaFoldDB" id="A0ABC8S553"/>
<dbReference type="CDD" id="cd23375">
    <property type="entry name" value="beta-trefoil_STI_VvMLP-like"/>
    <property type="match status" value="1"/>
</dbReference>
<organism evidence="2 3">
    <name type="scientific">Ilex paraguariensis</name>
    <name type="common">yerba mate</name>
    <dbReference type="NCBI Taxonomy" id="185542"/>
    <lineage>
        <taxon>Eukaryota</taxon>
        <taxon>Viridiplantae</taxon>
        <taxon>Streptophyta</taxon>
        <taxon>Embryophyta</taxon>
        <taxon>Tracheophyta</taxon>
        <taxon>Spermatophyta</taxon>
        <taxon>Magnoliopsida</taxon>
        <taxon>eudicotyledons</taxon>
        <taxon>Gunneridae</taxon>
        <taxon>Pentapetalae</taxon>
        <taxon>asterids</taxon>
        <taxon>campanulids</taxon>
        <taxon>Aquifoliales</taxon>
        <taxon>Aquifoliaceae</taxon>
        <taxon>Ilex</taxon>
    </lineage>
</organism>
<protein>
    <submittedName>
        <fullName evidence="2">Uncharacterized protein</fullName>
    </submittedName>
</protein>
<proteinExistence type="inferred from homology"/>
<evidence type="ECO:0000313" key="2">
    <source>
        <dbReference type="EMBL" id="CAK9151960.1"/>
    </source>
</evidence>
<dbReference type="InterPro" id="IPR011065">
    <property type="entry name" value="Kunitz_inhibitor_STI-like_sf"/>
</dbReference>
<dbReference type="PANTHER" id="PTHR33107:SF5">
    <property type="entry name" value="KUNITZ TRYPSIN INHIBITOR 5"/>
    <property type="match status" value="1"/>
</dbReference>
<gene>
    <name evidence="2" type="ORF">ILEXP_LOCUS20136</name>
</gene>
<name>A0ABC8S553_9AQUA</name>
<comment type="similarity">
    <text evidence="1">Belongs to the protease inhibitor I3 (leguminous Kunitz-type inhibitor) family.</text>
</comment>
<evidence type="ECO:0000313" key="3">
    <source>
        <dbReference type="Proteomes" id="UP001642360"/>
    </source>
</evidence>
<dbReference type="PRINTS" id="PR00291">
    <property type="entry name" value="KUNITZINHBTR"/>
</dbReference>
<dbReference type="PROSITE" id="PS00283">
    <property type="entry name" value="SOYBEAN_KUNITZ"/>
    <property type="match status" value="1"/>
</dbReference>
<sequence length="213" mass="23935">MQFKRKAPRIEMREHPLYCFHAFLRCPSFTAADDAFDPVLDTTGEKVLRGAQYHILPTIHGNGGGLIVASQFSGRTCQRVTIVQDSNEANKGLPLSFSPATNDHVVQVATDLNIKYSINKVCHHTPVWRFDANDHARGPYFVTLGGVEGNPGRETLSNWFKIQKFEDAYKLQYCPTVCGTCRVICRDIGIVLDHGNRRLALSDRPFKVIFKKA</sequence>
<dbReference type="Proteomes" id="UP001642360">
    <property type="component" value="Unassembled WGS sequence"/>
</dbReference>
<evidence type="ECO:0000256" key="1">
    <source>
        <dbReference type="ARBA" id="ARBA00005440"/>
    </source>
</evidence>
<dbReference type="Gene3D" id="2.80.10.50">
    <property type="match status" value="1"/>
</dbReference>